<name>A0A4Z1SWE6_GIAMU</name>
<reference evidence="3 4" key="1">
    <citation type="submission" date="2019-05" db="EMBL/GenBank/DDBJ databases">
        <title>The compact genome of Giardia muris reveals important steps in the evolution of intestinal protozoan parasites.</title>
        <authorList>
            <person name="Xu F."/>
            <person name="Jimenez-Gonzalez A."/>
            <person name="Einarsson E."/>
            <person name="Astvaldsson A."/>
            <person name="Peirasmaki D."/>
            <person name="Eckmann L."/>
            <person name="Andersson J.O."/>
            <person name="Svard S.G."/>
            <person name="Jerlstrom-Hultqvist J."/>
        </authorList>
    </citation>
    <scope>NUCLEOTIDE SEQUENCE [LARGE SCALE GENOMIC DNA]</scope>
    <source>
        <strain evidence="3 4">Roberts-Thomson</strain>
    </source>
</reference>
<accession>A0A4Z1SWE6</accession>
<comment type="caution">
    <text evidence="3">The sequence shown here is derived from an EMBL/GenBank/DDBJ whole genome shotgun (WGS) entry which is preliminary data.</text>
</comment>
<evidence type="ECO:0000313" key="3">
    <source>
        <dbReference type="EMBL" id="TNJ29900.1"/>
    </source>
</evidence>
<feature type="compositionally biased region" description="Acidic residues" evidence="2">
    <location>
        <begin position="106"/>
        <end position="117"/>
    </location>
</feature>
<dbReference type="EMBL" id="VDLU01000001">
    <property type="protein sequence ID" value="TNJ29900.1"/>
    <property type="molecule type" value="Genomic_DNA"/>
</dbReference>
<dbReference type="VEuPathDB" id="GiardiaDB:GMRT_10325"/>
<keyword evidence="4" id="KW-1185">Reference proteome</keyword>
<evidence type="ECO:0000256" key="2">
    <source>
        <dbReference type="SAM" id="MobiDB-lite"/>
    </source>
</evidence>
<dbReference type="AlphaFoldDB" id="A0A4Z1SWE6"/>
<evidence type="ECO:0000256" key="1">
    <source>
        <dbReference type="SAM" id="Coils"/>
    </source>
</evidence>
<dbReference type="OrthoDB" id="10250420at2759"/>
<evidence type="ECO:0000313" key="4">
    <source>
        <dbReference type="Proteomes" id="UP000315496"/>
    </source>
</evidence>
<sequence length="245" mass="28337">MEPEYSIRINPFSHSVIFNARLKVPDSVIKLNVQPERLYLDTLGYSKKYLLDIPYPRNARVDDTRATVTFTGNNLTLRVPAVSYDGLEETSVRGYRCLLRNLPQPDSDERDEPDDDVSAPVHTLSGPLPRARDRLLARNLDPTTPHIPHIPMKHRRSVQNPAAFPAMEHQKKPKYVTSEKELVRIARKAAKNEVEKFSARIEKKQRDEEKMMQYAEARAKMKELKHSKKKMITERAKARLEKRGK</sequence>
<keyword evidence="1" id="KW-0175">Coiled coil</keyword>
<protein>
    <submittedName>
        <fullName evidence="3">Uncharacterized protein</fullName>
    </submittedName>
</protein>
<proteinExistence type="predicted"/>
<feature type="region of interest" description="Disordered" evidence="2">
    <location>
        <begin position="102"/>
        <end position="127"/>
    </location>
</feature>
<feature type="coiled-coil region" evidence="1">
    <location>
        <begin position="187"/>
        <end position="241"/>
    </location>
</feature>
<gene>
    <name evidence="3" type="ORF">GMRT_10325</name>
</gene>
<dbReference type="Proteomes" id="UP000315496">
    <property type="component" value="Chromosome 1"/>
</dbReference>
<organism evidence="3 4">
    <name type="scientific">Giardia muris</name>
    <dbReference type="NCBI Taxonomy" id="5742"/>
    <lineage>
        <taxon>Eukaryota</taxon>
        <taxon>Metamonada</taxon>
        <taxon>Diplomonadida</taxon>
        <taxon>Hexamitidae</taxon>
        <taxon>Giardiinae</taxon>
        <taxon>Giardia</taxon>
    </lineage>
</organism>